<organism evidence="2">
    <name type="scientific">Arundo donax</name>
    <name type="common">Giant reed</name>
    <name type="synonym">Donax arundinaceus</name>
    <dbReference type="NCBI Taxonomy" id="35708"/>
    <lineage>
        <taxon>Eukaryota</taxon>
        <taxon>Viridiplantae</taxon>
        <taxon>Streptophyta</taxon>
        <taxon>Embryophyta</taxon>
        <taxon>Tracheophyta</taxon>
        <taxon>Spermatophyta</taxon>
        <taxon>Magnoliopsida</taxon>
        <taxon>Liliopsida</taxon>
        <taxon>Poales</taxon>
        <taxon>Poaceae</taxon>
        <taxon>PACMAD clade</taxon>
        <taxon>Arundinoideae</taxon>
        <taxon>Arundineae</taxon>
        <taxon>Arundo</taxon>
    </lineage>
</organism>
<evidence type="ECO:0000313" key="2">
    <source>
        <dbReference type="EMBL" id="JAE28143.1"/>
    </source>
</evidence>
<dbReference type="EMBL" id="GBRH01169753">
    <property type="protein sequence ID" value="JAE28143.1"/>
    <property type="molecule type" value="Transcribed_RNA"/>
</dbReference>
<sequence length="90" mass="10304">MTNNGGCRINRFRASRHRHGDFLLRFLGDHHCRPRCRASGGWPGLARRSTPTPARNPPATGSCCRRRRSPPSCRLPPRRRPGRRRRRAGP</sequence>
<dbReference type="AlphaFoldDB" id="A0A0A9H5J4"/>
<evidence type="ECO:0000256" key="1">
    <source>
        <dbReference type="SAM" id="MobiDB-lite"/>
    </source>
</evidence>
<feature type="compositionally biased region" description="Basic residues" evidence="1">
    <location>
        <begin position="76"/>
        <end position="90"/>
    </location>
</feature>
<reference evidence="2" key="2">
    <citation type="journal article" date="2015" name="Data Brief">
        <title>Shoot transcriptome of the giant reed, Arundo donax.</title>
        <authorList>
            <person name="Barrero R.A."/>
            <person name="Guerrero F.D."/>
            <person name="Moolhuijzen P."/>
            <person name="Goolsby J.A."/>
            <person name="Tidwell J."/>
            <person name="Bellgard S.E."/>
            <person name="Bellgard M.I."/>
        </authorList>
    </citation>
    <scope>NUCLEOTIDE SEQUENCE</scope>
    <source>
        <tissue evidence="2">Shoot tissue taken approximately 20 cm above the soil surface</tissue>
    </source>
</reference>
<accession>A0A0A9H5J4</accession>
<feature type="region of interest" description="Disordered" evidence="1">
    <location>
        <begin position="38"/>
        <end position="90"/>
    </location>
</feature>
<proteinExistence type="predicted"/>
<protein>
    <submittedName>
        <fullName evidence="2">Uncharacterized protein</fullName>
    </submittedName>
</protein>
<name>A0A0A9H5J4_ARUDO</name>
<reference evidence="2" key="1">
    <citation type="submission" date="2014-09" db="EMBL/GenBank/DDBJ databases">
        <authorList>
            <person name="Magalhaes I.L.F."/>
            <person name="Oliveira U."/>
            <person name="Santos F.R."/>
            <person name="Vidigal T.H.D.A."/>
            <person name="Brescovit A.D."/>
            <person name="Santos A.J."/>
        </authorList>
    </citation>
    <scope>NUCLEOTIDE SEQUENCE</scope>
    <source>
        <tissue evidence="2">Shoot tissue taken approximately 20 cm above the soil surface</tissue>
    </source>
</reference>